<sequence length="126" mass="13776">MINVSHLCFGIKTLFSEFSKVSGLQLNPSKCQVFVSSPEGQFADMIGIPAGALPVKYLGIPLFAGALTHSLCLPLIDKVHRRLQAWSGALLSKAGKLELLKSVLQSFSIYWTAAFMLARKTHKTLE</sequence>
<dbReference type="AlphaFoldDB" id="A0AAV9DKA3"/>
<reference evidence="1" key="1">
    <citation type="journal article" date="2023" name="Nat. Commun.">
        <title>Diploid and tetraploid genomes of Acorus and the evolution of monocots.</title>
        <authorList>
            <person name="Ma L."/>
            <person name="Liu K.W."/>
            <person name="Li Z."/>
            <person name="Hsiao Y.Y."/>
            <person name="Qi Y."/>
            <person name="Fu T."/>
            <person name="Tang G.D."/>
            <person name="Zhang D."/>
            <person name="Sun W.H."/>
            <person name="Liu D.K."/>
            <person name="Li Y."/>
            <person name="Chen G.Z."/>
            <person name="Liu X.D."/>
            <person name="Liao X.Y."/>
            <person name="Jiang Y.T."/>
            <person name="Yu X."/>
            <person name="Hao Y."/>
            <person name="Huang J."/>
            <person name="Zhao X.W."/>
            <person name="Ke S."/>
            <person name="Chen Y.Y."/>
            <person name="Wu W.L."/>
            <person name="Hsu J.L."/>
            <person name="Lin Y.F."/>
            <person name="Huang M.D."/>
            <person name="Li C.Y."/>
            <person name="Huang L."/>
            <person name="Wang Z.W."/>
            <person name="Zhao X."/>
            <person name="Zhong W.Y."/>
            <person name="Peng D.H."/>
            <person name="Ahmad S."/>
            <person name="Lan S."/>
            <person name="Zhang J.S."/>
            <person name="Tsai W.C."/>
            <person name="Van de Peer Y."/>
            <person name="Liu Z.J."/>
        </authorList>
    </citation>
    <scope>NUCLEOTIDE SEQUENCE</scope>
    <source>
        <strain evidence="1">CP</strain>
    </source>
</reference>
<keyword evidence="2" id="KW-1185">Reference proteome</keyword>
<protein>
    <recommendedName>
        <fullName evidence="3">Reverse transcriptase</fullName>
    </recommendedName>
</protein>
<evidence type="ECO:0000313" key="1">
    <source>
        <dbReference type="EMBL" id="KAK1301617.1"/>
    </source>
</evidence>
<accession>A0AAV9DKA3</accession>
<evidence type="ECO:0000313" key="2">
    <source>
        <dbReference type="Proteomes" id="UP001180020"/>
    </source>
</evidence>
<reference evidence="1" key="2">
    <citation type="submission" date="2023-06" db="EMBL/GenBank/DDBJ databases">
        <authorList>
            <person name="Ma L."/>
            <person name="Liu K.-W."/>
            <person name="Li Z."/>
            <person name="Hsiao Y.-Y."/>
            <person name="Qi Y."/>
            <person name="Fu T."/>
            <person name="Tang G."/>
            <person name="Zhang D."/>
            <person name="Sun W.-H."/>
            <person name="Liu D.-K."/>
            <person name="Li Y."/>
            <person name="Chen G.-Z."/>
            <person name="Liu X.-D."/>
            <person name="Liao X.-Y."/>
            <person name="Jiang Y.-T."/>
            <person name="Yu X."/>
            <person name="Hao Y."/>
            <person name="Huang J."/>
            <person name="Zhao X.-W."/>
            <person name="Ke S."/>
            <person name="Chen Y.-Y."/>
            <person name="Wu W.-L."/>
            <person name="Hsu J.-L."/>
            <person name="Lin Y.-F."/>
            <person name="Huang M.-D."/>
            <person name="Li C.-Y."/>
            <person name="Huang L."/>
            <person name="Wang Z.-W."/>
            <person name="Zhao X."/>
            <person name="Zhong W.-Y."/>
            <person name="Peng D.-H."/>
            <person name="Ahmad S."/>
            <person name="Lan S."/>
            <person name="Zhang J.-S."/>
            <person name="Tsai W.-C."/>
            <person name="Van De Peer Y."/>
            <person name="Liu Z.-J."/>
        </authorList>
    </citation>
    <scope>NUCLEOTIDE SEQUENCE</scope>
    <source>
        <strain evidence="1">CP</strain>
        <tissue evidence="1">Leaves</tissue>
    </source>
</reference>
<dbReference type="EMBL" id="JAUJYO010000012">
    <property type="protein sequence ID" value="KAK1301617.1"/>
    <property type="molecule type" value="Genomic_DNA"/>
</dbReference>
<dbReference type="PANTHER" id="PTHR33116:SF78">
    <property type="entry name" value="OS12G0587133 PROTEIN"/>
    <property type="match status" value="1"/>
</dbReference>
<proteinExistence type="predicted"/>
<name>A0AAV9DKA3_ACOCL</name>
<comment type="caution">
    <text evidence="1">The sequence shown here is derived from an EMBL/GenBank/DDBJ whole genome shotgun (WGS) entry which is preliminary data.</text>
</comment>
<dbReference type="PANTHER" id="PTHR33116">
    <property type="entry name" value="REVERSE TRANSCRIPTASE ZINC-BINDING DOMAIN-CONTAINING PROTEIN-RELATED-RELATED"/>
    <property type="match status" value="1"/>
</dbReference>
<dbReference type="Proteomes" id="UP001180020">
    <property type="component" value="Unassembled WGS sequence"/>
</dbReference>
<organism evidence="1 2">
    <name type="scientific">Acorus calamus</name>
    <name type="common">Sweet flag</name>
    <dbReference type="NCBI Taxonomy" id="4465"/>
    <lineage>
        <taxon>Eukaryota</taxon>
        <taxon>Viridiplantae</taxon>
        <taxon>Streptophyta</taxon>
        <taxon>Embryophyta</taxon>
        <taxon>Tracheophyta</taxon>
        <taxon>Spermatophyta</taxon>
        <taxon>Magnoliopsida</taxon>
        <taxon>Liliopsida</taxon>
        <taxon>Acoraceae</taxon>
        <taxon>Acorus</taxon>
    </lineage>
</organism>
<gene>
    <name evidence="1" type="ORF">QJS10_CPB12g00558</name>
</gene>
<evidence type="ECO:0008006" key="3">
    <source>
        <dbReference type="Google" id="ProtNLM"/>
    </source>
</evidence>